<organism evidence="3 4">
    <name type="scientific">Ornithorhynchus anatinus</name>
    <name type="common">Duckbill platypus</name>
    <dbReference type="NCBI Taxonomy" id="9258"/>
    <lineage>
        <taxon>Eukaryota</taxon>
        <taxon>Metazoa</taxon>
        <taxon>Chordata</taxon>
        <taxon>Craniata</taxon>
        <taxon>Vertebrata</taxon>
        <taxon>Euteleostomi</taxon>
        <taxon>Mammalia</taxon>
        <taxon>Monotremata</taxon>
        <taxon>Ornithorhynchidae</taxon>
        <taxon>Ornithorhynchus</taxon>
    </lineage>
</organism>
<feature type="compositionally biased region" description="Polar residues" evidence="1">
    <location>
        <begin position="122"/>
        <end position="138"/>
    </location>
</feature>
<feature type="region of interest" description="Disordered" evidence="1">
    <location>
        <begin position="524"/>
        <end position="553"/>
    </location>
</feature>
<dbReference type="GO" id="GO:0005634">
    <property type="term" value="C:nucleus"/>
    <property type="evidence" value="ECO:0000318"/>
    <property type="project" value="GO_Central"/>
</dbReference>
<dbReference type="GO" id="GO:0007064">
    <property type="term" value="P:mitotic sister chromatid cohesion"/>
    <property type="evidence" value="ECO:0000318"/>
    <property type="project" value="GO_Central"/>
</dbReference>
<dbReference type="Pfam" id="PF13878">
    <property type="entry name" value="zf-C2H2_3"/>
    <property type="match status" value="1"/>
</dbReference>
<feature type="region of interest" description="Disordered" evidence="1">
    <location>
        <begin position="679"/>
        <end position="721"/>
    </location>
</feature>
<name>A0A6I8NDM1_ORNAN</name>
<feature type="region of interest" description="Disordered" evidence="1">
    <location>
        <begin position="735"/>
        <end position="761"/>
    </location>
</feature>
<dbReference type="Bgee" id="ENSOANG00000043407">
    <property type="expression patterns" value="Expressed in ovary and 7 other cell types or tissues"/>
</dbReference>
<dbReference type="GeneID" id="100681110"/>
<proteinExistence type="predicted"/>
<dbReference type="InterPro" id="IPR028005">
    <property type="entry name" value="AcTrfase_ESCO_Znf_dom"/>
</dbReference>
<evidence type="ECO:0000259" key="2">
    <source>
        <dbReference type="Pfam" id="PF13878"/>
    </source>
</evidence>
<protein>
    <submittedName>
        <fullName evidence="3">Establishment of sister chromatid cohesion N-acetyltransferase 1</fullName>
    </submittedName>
</protein>
<dbReference type="CTD" id="114799"/>
<dbReference type="OMA" id="KEHCNST"/>
<dbReference type="RefSeq" id="XP_028924855.1">
    <property type="nucleotide sequence ID" value="XM_029069022.2"/>
</dbReference>
<feature type="domain" description="N-acetyltransferase ESCO zinc-finger" evidence="2">
    <location>
        <begin position="816"/>
        <end position="855"/>
    </location>
</feature>
<reference evidence="3" key="2">
    <citation type="submission" date="2025-08" db="UniProtKB">
        <authorList>
            <consortium name="Ensembl"/>
        </authorList>
    </citation>
    <scope>IDENTIFICATION</scope>
    <source>
        <strain evidence="3">Glennie</strain>
    </source>
</reference>
<evidence type="ECO:0000313" key="4">
    <source>
        <dbReference type="Proteomes" id="UP000002279"/>
    </source>
</evidence>
<dbReference type="GO" id="GO:0061733">
    <property type="term" value="F:protein-lysine-acetyltransferase activity"/>
    <property type="evidence" value="ECO:0000318"/>
    <property type="project" value="GO_Central"/>
</dbReference>
<dbReference type="PANTHER" id="PTHR45884:SF3">
    <property type="entry name" value="N-ACETYLTRANSFERASE ESCO2"/>
    <property type="match status" value="1"/>
</dbReference>
<feature type="compositionally biased region" description="Polar residues" evidence="1">
    <location>
        <begin position="71"/>
        <end position="95"/>
    </location>
</feature>
<dbReference type="Proteomes" id="UP000002279">
    <property type="component" value="Chromosome 7"/>
</dbReference>
<evidence type="ECO:0000256" key="1">
    <source>
        <dbReference type="SAM" id="MobiDB-lite"/>
    </source>
</evidence>
<dbReference type="InParanoid" id="A0A6I8NDM1"/>
<feature type="compositionally biased region" description="Basic and acidic residues" evidence="1">
    <location>
        <begin position="239"/>
        <end position="260"/>
    </location>
</feature>
<dbReference type="GO" id="GO:0000785">
    <property type="term" value="C:chromatin"/>
    <property type="evidence" value="ECO:0000318"/>
    <property type="project" value="GO_Central"/>
</dbReference>
<feature type="compositionally biased region" description="Basic and acidic residues" evidence="1">
    <location>
        <begin position="18"/>
        <end position="45"/>
    </location>
</feature>
<gene>
    <name evidence="3" type="primary">ESCO1</name>
</gene>
<accession>A0A6I8NDM1</accession>
<feature type="compositionally biased region" description="Basic and acidic residues" evidence="1">
    <location>
        <begin position="524"/>
        <end position="543"/>
    </location>
</feature>
<reference evidence="3 4" key="1">
    <citation type="journal article" date="2008" name="Nature">
        <title>Genome analysis of the platypus reveals unique signatures of evolution.</title>
        <authorList>
            <person name="Warren W.C."/>
            <person name="Hillier L.W."/>
            <person name="Marshall Graves J.A."/>
            <person name="Birney E."/>
            <person name="Ponting C.P."/>
            <person name="Grutzner F."/>
            <person name="Belov K."/>
            <person name="Miller W."/>
            <person name="Clarke L."/>
            <person name="Chinwalla A.T."/>
            <person name="Yang S.P."/>
            <person name="Heger A."/>
            <person name="Locke D.P."/>
            <person name="Miethke P."/>
            <person name="Waters P.D."/>
            <person name="Veyrunes F."/>
            <person name="Fulton L."/>
            <person name="Fulton B."/>
            <person name="Graves T."/>
            <person name="Wallis J."/>
            <person name="Puente X.S."/>
            <person name="Lopez-Otin C."/>
            <person name="Ordonez G.R."/>
            <person name="Eichler E.E."/>
            <person name="Chen L."/>
            <person name="Cheng Z."/>
            <person name="Deakin J.E."/>
            <person name="Alsop A."/>
            <person name="Thompson K."/>
            <person name="Kirby P."/>
            <person name="Papenfuss A.T."/>
            <person name="Wakefield M.J."/>
            <person name="Olender T."/>
            <person name="Lancet D."/>
            <person name="Huttley G.A."/>
            <person name="Smit A.F."/>
            <person name="Pask A."/>
            <person name="Temple-Smith P."/>
            <person name="Batzer M.A."/>
            <person name="Walker J.A."/>
            <person name="Konkel M.K."/>
            <person name="Harris R.S."/>
            <person name="Whittington C.M."/>
            <person name="Wong E.S."/>
            <person name="Gemmell N.J."/>
            <person name="Buschiazzo E."/>
            <person name="Vargas Jentzsch I.M."/>
            <person name="Merkel A."/>
            <person name="Schmitz J."/>
            <person name="Zemann A."/>
            <person name="Churakov G."/>
            <person name="Kriegs J.O."/>
            <person name="Brosius J."/>
            <person name="Murchison E.P."/>
            <person name="Sachidanandam R."/>
            <person name="Smith C."/>
            <person name="Hannon G.J."/>
            <person name="Tsend-Ayush E."/>
            <person name="McMillan D."/>
            <person name="Attenborough R."/>
            <person name="Rens W."/>
            <person name="Ferguson-Smith M."/>
            <person name="Lefevre C.M."/>
            <person name="Sharp J.A."/>
            <person name="Nicholas K.R."/>
            <person name="Ray D.A."/>
            <person name="Kube M."/>
            <person name="Reinhardt R."/>
            <person name="Pringle T.H."/>
            <person name="Taylor J."/>
            <person name="Jones R.C."/>
            <person name="Nixon B."/>
            <person name="Dacheux J.L."/>
            <person name="Niwa H."/>
            <person name="Sekita Y."/>
            <person name="Huang X."/>
            <person name="Stark A."/>
            <person name="Kheradpour P."/>
            <person name="Kellis M."/>
            <person name="Flicek P."/>
            <person name="Chen Y."/>
            <person name="Webber C."/>
            <person name="Hardison R."/>
            <person name="Nelson J."/>
            <person name="Hallsworth-Pepin K."/>
            <person name="Delehaunty K."/>
            <person name="Markovic C."/>
            <person name="Minx P."/>
            <person name="Feng Y."/>
            <person name="Kremitzki C."/>
            <person name="Mitreva M."/>
            <person name="Glasscock J."/>
            <person name="Wylie T."/>
            <person name="Wohldmann P."/>
            <person name="Thiru P."/>
            <person name="Nhan M.N."/>
            <person name="Pohl C.S."/>
            <person name="Smith S.M."/>
            <person name="Hou S."/>
            <person name="Nefedov M."/>
            <person name="de Jong P.J."/>
            <person name="Renfree M.B."/>
            <person name="Mardis E.R."/>
            <person name="Wilson R.K."/>
        </authorList>
    </citation>
    <scope>NUCLEOTIDE SEQUENCE [LARGE SCALE GENOMIC DNA]</scope>
    <source>
        <strain evidence="3 4">Glennie</strain>
    </source>
</reference>
<evidence type="ECO:0000313" key="3">
    <source>
        <dbReference type="Ensembl" id="ENSOANP00000038819.1"/>
    </source>
</evidence>
<sequence>MAAQKRKSTVVELSVKQRKLEKSNKPTHSANKEKHVLTPRHDSSKSKPNNCKIQKKKLLKTLVKPDRLANSKATSNCGKSSSQIKFAKKPSSQSKGELKKVPIKTVPIKKSTLRPPNKVKSPKTSLCLSKLNHNNPPGSTKAPFRNTPGKTEKSNLKQTNVFVENTHLVKLQSDDNHSPENQSGHNTKHFPSIPINRAAPRNTQSAMKSVKEKSKENNSVTSAKVIASDDMAKRLASKGAEKPLLKSSSDRKANEPEPRTRMTTRSENANSNNKKSKHLDKNSVAIKKLAQLDSPPQKELSQKKPAQEIPRSKRATPTPLNEQLNRRSQRLQQLMGASTRSLRNREIKGPAVELKQNTPTKRAERSSKAELVKLSKPKGEQKNVKRKVSNVTSDSPEKNDVSAVEETTSSPKGKKRKVDQRIDDASLSQKSTQQPAKKEMHSGPMVSSQVKKAEAVNSLTPKRIEKLSVKQAGRSNSVKLKKNSHPVAPDENVDDNPENAVKSKRVSILELCEEIAGEIESDTVEVKREASIPEGGKEEEKPSKILPAVEGQLLSQKEPSTNVQCKRFFPSRKAVPVKCTLNGISSPVNKNSKWTKIKLAKANHVHQACPDSSAAPKLDTRTNSNVSQATVRLSPDTQRLKMPNKLPAAKPHEEKCAVSKQGKSNDEIPFEEVKSNATTTVTKKSTERIGQVDNQTKQPLEPTSDESCSLRLEASPESTPARNLVAAAAAAAAAAEMPPVPPQPNQIKTAKEDNESPGSAPRQLVRTLFSNQTPKTSDRRVALPNQPLTVKSSSLSEIKIPKDLKLKEAEKDDDKQLIIDAGQKRFGAISCAVCGMLYTASNPEDETQHLLFHNQFISAVKYVVLLINHHECGSEEELITSIFLSMFNFRYTQRSLLPH</sequence>
<dbReference type="GeneTree" id="ENSGT00940000157762"/>
<dbReference type="Ensembl" id="ENSOANT00000049128.1">
    <property type="protein sequence ID" value="ENSOANP00000038819.1"/>
    <property type="gene ID" value="ENSOANG00000043407.1"/>
</dbReference>
<feature type="compositionally biased region" description="Polar residues" evidence="1">
    <location>
        <begin position="426"/>
        <end position="435"/>
    </location>
</feature>
<feature type="region of interest" description="Disordered" evidence="1">
    <location>
        <begin position="173"/>
        <end position="499"/>
    </location>
</feature>
<dbReference type="PANTHER" id="PTHR45884">
    <property type="entry name" value="N-ACETYLTRANSFERASE ECO"/>
    <property type="match status" value="1"/>
</dbReference>
<feature type="region of interest" description="Disordered" evidence="1">
    <location>
        <begin position="1"/>
        <end position="160"/>
    </location>
</feature>
<reference evidence="3" key="3">
    <citation type="submission" date="2025-09" db="UniProtKB">
        <authorList>
            <consortium name="Ensembl"/>
        </authorList>
    </citation>
    <scope>IDENTIFICATION</scope>
    <source>
        <strain evidence="3">Glennie</strain>
    </source>
</reference>
<dbReference type="FunCoup" id="A0A6I8NDM1">
    <property type="interactions" value="2917"/>
</dbReference>
<feature type="compositionally biased region" description="Basic and acidic residues" evidence="1">
    <location>
        <begin position="361"/>
        <end position="383"/>
    </location>
</feature>
<keyword evidence="4" id="KW-1185">Reference proteome</keyword>
<dbReference type="AlphaFoldDB" id="A0A6I8NDM1"/>